<dbReference type="EMBL" id="JAACNH010000008">
    <property type="protein sequence ID" value="KAG8434364.1"/>
    <property type="molecule type" value="Genomic_DNA"/>
</dbReference>
<comment type="caution">
    <text evidence="4">The sequence shown here is derived from an EMBL/GenBank/DDBJ whole genome shotgun (WGS) entry which is preliminary data.</text>
</comment>
<keyword evidence="2" id="KW-0812">Transmembrane</keyword>
<accession>A0A8T2ITI1</accession>
<feature type="signal peptide" evidence="3">
    <location>
        <begin position="1"/>
        <end position="24"/>
    </location>
</feature>
<evidence type="ECO:0000313" key="5">
    <source>
        <dbReference type="Proteomes" id="UP000812440"/>
    </source>
</evidence>
<dbReference type="OrthoDB" id="9450734at2759"/>
<evidence type="ECO:0000313" key="4">
    <source>
        <dbReference type="EMBL" id="KAG8434364.1"/>
    </source>
</evidence>
<dbReference type="PANTHER" id="PTHR39233:SF1">
    <property type="entry name" value="FIBRONECTIN TYPE III DOMAIN-CONTAINING PROTEIN 10"/>
    <property type="match status" value="1"/>
</dbReference>
<dbReference type="Pfam" id="PF17742">
    <property type="entry name" value="Fndc10"/>
    <property type="match status" value="1"/>
</dbReference>
<organism evidence="4 5">
    <name type="scientific">Hymenochirus boettgeri</name>
    <name type="common">Congo dwarf clawed frog</name>
    <dbReference type="NCBI Taxonomy" id="247094"/>
    <lineage>
        <taxon>Eukaryota</taxon>
        <taxon>Metazoa</taxon>
        <taxon>Chordata</taxon>
        <taxon>Craniata</taxon>
        <taxon>Vertebrata</taxon>
        <taxon>Euteleostomi</taxon>
        <taxon>Amphibia</taxon>
        <taxon>Batrachia</taxon>
        <taxon>Anura</taxon>
        <taxon>Pipoidea</taxon>
        <taxon>Pipidae</taxon>
        <taxon>Pipinae</taxon>
        <taxon>Hymenochirus</taxon>
    </lineage>
</organism>
<name>A0A8T2ITI1_9PIPI</name>
<dbReference type="Proteomes" id="UP000812440">
    <property type="component" value="Chromosome 7"/>
</dbReference>
<dbReference type="PANTHER" id="PTHR39233">
    <property type="entry name" value="FIBRONECTIN TYPE III DOMAIN-CONTAINING PROTEIN 10"/>
    <property type="match status" value="1"/>
</dbReference>
<proteinExistence type="predicted"/>
<keyword evidence="2" id="KW-0472">Membrane</keyword>
<evidence type="ECO:0008006" key="6">
    <source>
        <dbReference type="Google" id="ProtNLM"/>
    </source>
</evidence>
<dbReference type="InterPro" id="IPR036116">
    <property type="entry name" value="FN3_sf"/>
</dbReference>
<evidence type="ECO:0000256" key="1">
    <source>
        <dbReference type="SAM" id="MobiDB-lite"/>
    </source>
</evidence>
<keyword evidence="5" id="KW-1185">Reference proteome</keyword>
<dbReference type="InterPro" id="IPR034446">
    <property type="entry name" value="Fndc10"/>
</dbReference>
<keyword evidence="3" id="KW-0732">Signal</keyword>
<feature type="transmembrane region" description="Helical" evidence="2">
    <location>
        <begin position="203"/>
        <end position="228"/>
    </location>
</feature>
<dbReference type="AlphaFoldDB" id="A0A8T2ITI1"/>
<keyword evidence="2" id="KW-1133">Transmembrane helix</keyword>
<feature type="region of interest" description="Disordered" evidence="1">
    <location>
        <begin position="33"/>
        <end position="58"/>
    </location>
</feature>
<reference evidence="4" key="1">
    <citation type="thesis" date="2020" institute="ProQuest LLC" country="789 East Eisenhower Parkway, Ann Arbor, MI, USA">
        <title>Comparative Genomics and Chromosome Evolution.</title>
        <authorList>
            <person name="Mudd A.B."/>
        </authorList>
    </citation>
    <scope>NUCLEOTIDE SEQUENCE</scope>
    <source>
        <strain evidence="4">Female2</strain>
        <tissue evidence="4">Blood</tissue>
    </source>
</reference>
<feature type="chain" id="PRO_5035743141" description="Fibronectin type III domain containing 10" evidence="3">
    <location>
        <begin position="25"/>
        <end position="246"/>
    </location>
</feature>
<dbReference type="SUPFAM" id="SSF49265">
    <property type="entry name" value="Fibronectin type III"/>
    <property type="match status" value="1"/>
</dbReference>
<protein>
    <recommendedName>
        <fullName evidence="6">Fibronectin type III domain containing 10</fullName>
    </recommendedName>
</protein>
<evidence type="ECO:0000256" key="3">
    <source>
        <dbReference type="SAM" id="SignalP"/>
    </source>
</evidence>
<gene>
    <name evidence="4" type="ORF">GDO86_012662</name>
</gene>
<sequence length="246" mass="27416">MTLGHVLAALSVLLMLRQWGTVAAMELEKPGTNLPWSTSQPGKQRVSAGPPVKRSRRGDFPASETVCPYKVIPHQGRPLPRDVCFRTTDSSFYCDHRLCKVFRSGRTLVANVLPNSNSVLLQWEPPGLARTIKGFYMNCSWNGTFTRFQCDSVQLGTSCRDFLLTNVHDNVKYRICLQTLHTDRTSQEECVEFSVEPVGMQEIVIAMTAVGGSICVMLVIICLLVAYITENLMHPTFTHPSAKRGP</sequence>
<evidence type="ECO:0000256" key="2">
    <source>
        <dbReference type="SAM" id="Phobius"/>
    </source>
</evidence>